<dbReference type="InterPro" id="IPR037197">
    <property type="entry name" value="WWE_dom_sf"/>
</dbReference>
<protein>
    <recommendedName>
        <fullName evidence="3">WWE domain-containing protein</fullName>
    </recommendedName>
</protein>
<accession>A0A8H4F4X7</accession>
<comment type="caution">
    <text evidence="1">The sequence shown here is derived from an EMBL/GenBank/DDBJ whole genome shotgun (WGS) entry which is preliminary data.</text>
</comment>
<sequence length="69" mass="7820">MASVQWVYANGCNWVTLDALAQSHIESLWSSCGSSWIQTRSFRSPVYIDISQMLLMCNGTAYSIARRRT</sequence>
<evidence type="ECO:0000313" key="2">
    <source>
        <dbReference type="Proteomes" id="UP000469890"/>
    </source>
</evidence>
<proteinExistence type="predicted"/>
<dbReference type="EMBL" id="JAAECE010000003">
    <property type="protein sequence ID" value="KAF1803823.1"/>
    <property type="molecule type" value="Genomic_DNA"/>
</dbReference>
<dbReference type="AlphaFoldDB" id="A0A8H4F4X7"/>
<name>A0A8H4F4X7_MUCCL</name>
<gene>
    <name evidence="1" type="ORF">FB192DRAFT_1370036</name>
</gene>
<dbReference type="SUPFAM" id="SSF117839">
    <property type="entry name" value="WWE domain"/>
    <property type="match status" value="1"/>
</dbReference>
<dbReference type="Proteomes" id="UP000469890">
    <property type="component" value="Unassembled WGS sequence"/>
</dbReference>
<reference evidence="1 2" key="1">
    <citation type="submission" date="2019-09" db="EMBL/GenBank/DDBJ databases">
        <authorList>
            <consortium name="DOE Joint Genome Institute"/>
            <person name="Mondo S.J."/>
            <person name="Navarro-Mendoza M.I."/>
            <person name="Perez-Arques C."/>
            <person name="Panchal S."/>
            <person name="Nicolas F.E."/>
            <person name="Ganguly P."/>
            <person name="Pangilinan J."/>
            <person name="Grigoriev I."/>
            <person name="Heitman J."/>
            <person name="Sanya K."/>
            <person name="Garre V."/>
        </authorList>
    </citation>
    <scope>NUCLEOTIDE SEQUENCE [LARGE SCALE GENOMIC DNA]</scope>
    <source>
        <strain evidence="1 2">MU402</strain>
    </source>
</reference>
<evidence type="ECO:0008006" key="3">
    <source>
        <dbReference type="Google" id="ProtNLM"/>
    </source>
</evidence>
<evidence type="ECO:0000313" key="1">
    <source>
        <dbReference type="EMBL" id="KAF1803823.1"/>
    </source>
</evidence>
<organism evidence="1 2">
    <name type="scientific">Mucor circinelloides f. lusitanicus</name>
    <name type="common">Mucor racemosus var. lusitanicus</name>
    <dbReference type="NCBI Taxonomy" id="29924"/>
    <lineage>
        <taxon>Eukaryota</taxon>
        <taxon>Fungi</taxon>
        <taxon>Fungi incertae sedis</taxon>
        <taxon>Mucoromycota</taxon>
        <taxon>Mucoromycotina</taxon>
        <taxon>Mucoromycetes</taxon>
        <taxon>Mucorales</taxon>
        <taxon>Mucorineae</taxon>
        <taxon>Mucoraceae</taxon>
        <taxon>Mucor</taxon>
    </lineage>
</organism>